<dbReference type="GO" id="GO:0005829">
    <property type="term" value="C:cytosol"/>
    <property type="evidence" value="ECO:0007669"/>
    <property type="project" value="TreeGrafter"/>
</dbReference>
<dbReference type="HOGENOM" id="CLU_033347_2_0_4"/>
<dbReference type="PANTHER" id="PTHR11138:SF5">
    <property type="entry name" value="METHIONYL-TRNA FORMYLTRANSFERASE, MITOCHONDRIAL"/>
    <property type="match status" value="1"/>
</dbReference>
<evidence type="ECO:0000259" key="1">
    <source>
        <dbReference type="Pfam" id="PF00551"/>
    </source>
</evidence>
<dbReference type="InterPro" id="IPR005793">
    <property type="entry name" value="Formyl_trans_C"/>
</dbReference>
<proteinExistence type="predicted"/>
<dbReference type="SUPFAM" id="SSF53328">
    <property type="entry name" value="Formyltransferase"/>
    <property type="match status" value="1"/>
</dbReference>
<dbReference type="AlphaFoldDB" id="G4MDI5"/>
<feature type="domain" description="Formyl transferase N-terminal" evidence="1">
    <location>
        <begin position="26"/>
        <end position="178"/>
    </location>
</feature>
<feature type="domain" description="Formyl transferase C-terminal" evidence="2">
    <location>
        <begin position="204"/>
        <end position="296"/>
    </location>
</feature>
<keyword evidence="4" id="KW-1185">Reference proteome</keyword>
<accession>G4MDI5</accession>
<evidence type="ECO:0000313" key="4">
    <source>
        <dbReference type="Proteomes" id="UP000003511"/>
    </source>
</evidence>
<gene>
    <name evidence="3" type="ORF">BKIR_c44_1549</name>
</gene>
<dbReference type="Proteomes" id="UP000003511">
    <property type="component" value="Unassembled WGS sequence"/>
</dbReference>
<evidence type="ECO:0000259" key="2">
    <source>
        <dbReference type="Pfam" id="PF02911"/>
    </source>
</evidence>
<sequence>MKPRAVVFAYHNVGVRCLLVLLARGVDVSLVVTYEDSASENIWFESVAQVAAEHGIETITPADPKSPALQARIAAIAPDFIFSFYYRHMLPVSLLSLAKHGAYNMHGSLLPKYRGRVPTNWAVLNGETEAGATLHEMLAKPDAGAILAQTPVPILPDDTAALVFDKTVVAAEQTLWRVLPALLAGEAPHLPNDLAAGSYHGGRKPEDGRIAWSQPAQRVYNLIRAVAPPYPGAFTDIGADRFIVARARLVPETGAPGVSPERLGALRSLPPGLRVSDNVVFGVCGDGRVIAIHELRHRPLDADGQPVGIERTVGTAEFGRITQSSRNS</sequence>
<dbReference type="BioCyc" id="CBUR1055526:G10QW-1753-MONOMER"/>
<dbReference type="EMBL" id="CAFE01000209">
    <property type="protein sequence ID" value="CCD39214.1"/>
    <property type="molecule type" value="Genomic_DNA"/>
</dbReference>
<name>G4MDI5_9BURK</name>
<reference evidence="3 4" key="2">
    <citation type="submission" date="2011-10" db="EMBL/GenBank/DDBJ databases">
        <title>Draft genome sequence of Candidatus Burkholderia kirkii.</title>
        <authorList>
            <person name="Carlier A.L."/>
            <person name="Eberl L."/>
        </authorList>
    </citation>
    <scope>NUCLEOTIDE SEQUENCE [LARGE SCALE GENOMIC DNA]</scope>
    <source>
        <strain evidence="3 4">UZHbot1</strain>
    </source>
</reference>
<dbReference type="InterPro" id="IPR011034">
    <property type="entry name" value="Formyl_transferase-like_C_sf"/>
</dbReference>
<dbReference type="NCBIfam" id="NF005414">
    <property type="entry name" value="PRK06988.1"/>
    <property type="match status" value="1"/>
</dbReference>
<dbReference type="InterPro" id="IPR002376">
    <property type="entry name" value="Formyl_transf_N"/>
</dbReference>
<organism evidence="3 4">
    <name type="scientific">Candidatus Paraburkholderia kirkii UZHbot1</name>
    <dbReference type="NCBI Taxonomy" id="1055526"/>
    <lineage>
        <taxon>Bacteria</taxon>
        <taxon>Pseudomonadati</taxon>
        <taxon>Pseudomonadota</taxon>
        <taxon>Betaproteobacteria</taxon>
        <taxon>Burkholderiales</taxon>
        <taxon>Burkholderiaceae</taxon>
        <taxon>Paraburkholderia</taxon>
    </lineage>
</organism>
<dbReference type="InterPro" id="IPR036477">
    <property type="entry name" value="Formyl_transf_N_sf"/>
</dbReference>
<reference evidence="3 4" key="1">
    <citation type="submission" date="2011-09" db="EMBL/GenBank/DDBJ databases">
        <authorList>
            <person name="Carlier A."/>
        </authorList>
    </citation>
    <scope>NUCLEOTIDE SEQUENCE [LARGE SCALE GENOMIC DNA]</scope>
    <source>
        <strain evidence="3 4">UZHbot1</strain>
    </source>
</reference>
<dbReference type="STRING" id="1055526.BKIR_c44_1549"/>
<dbReference type="GO" id="GO:0004479">
    <property type="term" value="F:methionyl-tRNA formyltransferase activity"/>
    <property type="evidence" value="ECO:0007669"/>
    <property type="project" value="TreeGrafter"/>
</dbReference>
<dbReference type="Pfam" id="PF02911">
    <property type="entry name" value="Formyl_trans_C"/>
    <property type="match status" value="1"/>
</dbReference>
<evidence type="ECO:0000313" key="3">
    <source>
        <dbReference type="EMBL" id="CCD39214.1"/>
    </source>
</evidence>
<dbReference type="Pfam" id="PF00551">
    <property type="entry name" value="Formyl_trans_N"/>
    <property type="match status" value="1"/>
</dbReference>
<dbReference type="Gene3D" id="3.40.50.12230">
    <property type="match status" value="1"/>
</dbReference>
<comment type="caution">
    <text evidence="3">The sequence shown here is derived from an EMBL/GenBank/DDBJ whole genome shotgun (WGS) entry which is preliminary data.</text>
</comment>
<dbReference type="SUPFAM" id="SSF50486">
    <property type="entry name" value="FMT C-terminal domain-like"/>
    <property type="match status" value="1"/>
</dbReference>
<protein>
    <submittedName>
        <fullName evidence="3">Polymyxin resistance protein ArnA_FT,UDP-4-amino-4-deoxy-L-arabinose formylase</fullName>
    </submittedName>
</protein>
<dbReference type="PANTHER" id="PTHR11138">
    <property type="entry name" value="METHIONYL-TRNA FORMYLTRANSFERASE"/>
    <property type="match status" value="1"/>
</dbReference>